<evidence type="ECO:0000313" key="1">
    <source>
        <dbReference type="EMBL" id="CAK7935755.1"/>
    </source>
</evidence>
<dbReference type="Proteomes" id="UP001162060">
    <property type="component" value="Unassembled WGS sequence"/>
</dbReference>
<evidence type="ECO:0000313" key="2">
    <source>
        <dbReference type="Proteomes" id="UP001162060"/>
    </source>
</evidence>
<reference evidence="1" key="1">
    <citation type="submission" date="2024-01" db="EMBL/GenBank/DDBJ databases">
        <authorList>
            <person name="Webb A."/>
        </authorList>
    </citation>
    <scope>NUCLEOTIDE SEQUENCE</scope>
    <source>
        <strain evidence="1">Pm1</strain>
    </source>
</reference>
<sequence length="153" mass="17102">MEAEFVAASEQTRELLGFCFRNILSEIWIPPRLPLMLYIDNQAAIKQLDGNSSSSKAKHFDMRLNYVRCYSRHEIISAQYVRTEVQIAENNDEGPGGGQACVTVQVNETRVGAGLKKEKGINGAAAEEECQRKICTWTRGGEMRLTTLSLFSV</sequence>
<dbReference type="EMBL" id="CAKLBY020000222">
    <property type="protein sequence ID" value="CAK7935755.1"/>
    <property type="molecule type" value="Genomic_DNA"/>
</dbReference>
<dbReference type="AlphaFoldDB" id="A0AAV1UMM8"/>
<accession>A0AAV1UMM8</accession>
<dbReference type="CDD" id="cd09272">
    <property type="entry name" value="RNase_HI_RT_Ty1"/>
    <property type="match status" value="1"/>
</dbReference>
<organism evidence="1 2">
    <name type="scientific">Peronospora matthiolae</name>
    <dbReference type="NCBI Taxonomy" id="2874970"/>
    <lineage>
        <taxon>Eukaryota</taxon>
        <taxon>Sar</taxon>
        <taxon>Stramenopiles</taxon>
        <taxon>Oomycota</taxon>
        <taxon>Peronosporomycetes</taxon>
        <taxon>Peronosporales</taxon>
        <taxon>Peronosporaceae</taxon>
        <taxon>Peronospora</taxon>
    </lineage>
</organism>
<comment type="caution">
    <text evidence="1">The sequence shown here is derived from an EMBL/GenBank/DDBJ whole genome shotgun (WGS) entry which is preliminary data.</text>
</comment>
<gene>
    <name evidence="1" type="ORF">PM001_LOCUS20905</name>
</gene>
<proteinExistence type="predicted"/>
<name>A0AAV1UMM8_9STRA</name>
<protein>
    <submittedName>
        <fullName evidence="1">Uncharacterized protein</fullName>
    </submittedName>
</protein>